<accession>A0A6J4NAA2</accession>
<dbReference type="AlphaFoldDB" id="A0A6J4NAA2"/>
<gene>
    <name evidence="1" type="ORF">AVDCRST_MAG74-482</name>
</gene>
<dbReference type="EMBL" id="CADCUR010000035">
    <property type="protein sequence ID" value="CAA9382490.1"/>
    <property type="molecule type" value="Genomic_DNA"/>
</dbReference>
<sequence>MFSQSRRLEPSVLTSADILKRKKPARKPRRQMTLQVKQIDLLARKIEIKFVLLTNDSQKN</sequence>
<reference evidence="1" key="1">
    <citation type="submission" date="2020-02" db="EMBL/GenBank/DDBJ databases">
        <authorList>
            <person name="Meier V. D."/>
        </authorList>
    </citation>
    <scope>NUCLEOTIDE SEQUENCE</scope>
    <source>
        <strain evidence="1">AVDCRST_MAG74</strain>
    </source>
</reference>
<protein>
    <submittedName>
        <fullName evidence="1">Uncharacterized protein</fullName>
    </submittedName>
</protein>
<organism evidence="1">
    <name type="scientific">uncultured Pyrinomonadaceae bacterium</name>
    <dbReference type="NCBI Taxonomy" id="2283094"/>
    <lineage>
        <taxon>Bacteria</taxon>
        <taxon>Pseudomonadati</taxon>
        <taxon>Acidobacteriota</taxon>
        <taxon>Blastocatellia</taxon>
        <taxon>Blastocatellales</taxon>
        <taxon>Pyrinomonadaceae</taxon>
        <taxon>environmental samples</taxon>
    </lineage>
</organism>
<evidence type="ECO:0000313" key="1">
    <source>
        <dbReference type="EMBL" id="CAA9382490.1"/>
    </source>
</evidence>
<proteinExistence type="predicted"/>
<name>A0A6J4NAA2_9BACT</name>